<proteinExistence type="predicted"/>
<dbReference type="AlphaFoldDB" id="A0A849VQF2"/>
<dbReference type="EMBL" id="JABUMX010000002">
    <property type="protein sequence ID" value="NTS31736.1"/>
    <property type="molecule type" value="Genomic_DNA"/>
</dbReference>
<dbReference type="InterPro" id="IPR027417">
    <property type="entry name" value="P-loop_NTPase"/>
</dbReference>
<feature type="domain" description="NadR/Ttd14 AAA" evidence="1">
    <location>
        <begin position="10"/>
        <end position="173"/>
    </location>
</feature>
<sequence>MQQHIQNNFIILTGGPGSGKTSLISALGQRGYATSTEAGRAIIRHNQIVDGPAVPWKDPAIFAELMLSWEMRSYDSAADNADLVFFDRGVPDIVGYLELSGLEVPAHVRKAAGIFRYNPTVFILPPWSEIFTQDTERKQTLEEAERTFHAMVSAYSDCGYALVEVPRVPISERVAFLIETIGAVT</sequence>
<evidence type="ECO:0000259" key="1">
    <source>
        <dbReference type="Pfam" id="PF13521"/>
    </source>
</evidence>
<comment type="caution">
    <text evidence="2">The sequence shown here is derived from an EMBL/GenBank/DDBJ whole genome shotgun (WGS) entry which is preliminary data.</text>
</comment>
<reference evidence="2 3" key="1">
    <citation type="submission" date="2020-05" db="EMBL/GenBank/DDBJ databases">
        <authorList>
            <person name="Kim M.K."/>
        </authorList>
    </citation>
    <scope>NUCLEOTIDE SEQUENCE [LARGE SCALE GENOMIC DNA]</scope>
    <source>
        <strain evidence="2 3">BT25</strain>
    </source>
</reference>
<dbReference type="RefSeq" id="WP_113282229.1">
    <property type="nucleotide sequence ID" value="NZ_JABUMX010000002.1"/>
</dbReference>
<dbReference type="Proteomes" id="UP000550508">
    <property type="component" value="Unassembled WGS sequence"/>
</dbReference>
<dbReference type="InterPro" id="IPR038727">
    <property type="entry name" value="NadR/Ttd14_AAA_dom"/>
</dbReference>
<dbReference type="SUPFAM" id="SSF52540">
    <property type="entry name" value="P-loop containing nucleoside triphosphate hydrolases"/>
    <property type="match status" value="1"/>
</dbReference>
<protein>
    <submittedName>
        <fullName evidence="2">AAA family ATPase</fullName>
    </submittedName>
</protein>
<name>A0A849VQF2_9HYPH</name>
<organism evidence="2 3">
    <name type="scientific">Phyllobacterium pellucidum</name>
    <dbReference type="NCBI Taxonomy" id="2740464"/>
    <lineage>
        <taxon>Bacteria</taxon>
        <taxon>Pseudomonadati</taxon>
        <taxon>Pseudomonadota</taxon>
        <taxon>Alphaproteobacteria</taxon>
        <taxon>Hyphomicrobiales</taxon>
        <taxon>Phyllobacteriaceae</taxon>
        <taxon>Phyllobacterium</taxon>
    </lineage>
</organism>
<gene>
    <name evidence="2" type="ORF">HQ945_10765</name>
</gene>
<keyword evidence="3" id="KW-1185">Reference proteome</keyword>
<dbReference type="Gene3D" id="3.40.50.300">
    <property type="entry name" value="P-loop containing nucleotide triphosphate hydrolases"/>
    <property type="match status" value="1"/>
</dbReference>
<evidence type="ECO:0000313" key="2">
    <source>
        <dbReference type="EMBL" id="NTS31736.1"/>
    </source>
</evidence>
<accession>A0A849VQF2</accession>
<evidence type="ECO:0000313" key="3">
    <source>
        <dbReference type="Proteomes" id="UP000550508"/>
    </source>
</evidence>
<dbReference type="Pfam" id="PF13521">
    <property type="entry name" value="AAA_28"/>
    <property type="match status" value="1"/>
</dbReference>